<protein>
    <submittedName>
        <fullName evidence="2">Uncharacterized protein</fullName>
    </submittedName>
</protein>
<gene>
    <name evidence="2" type="ORF">ADM90_05615</name>
</gene>
<feature type="transmembrane region" description="Helical" evidence="1">
    <location>
        <begin position="42"/>
        <end position="63"/>
    </location>
</feature>
<dbReference type="AlphaFoldDB" id="A0A0M9DLV2"/>
<name>A0A0M9DLV2_9BACI</name>
<accession>A0A0M9DLV2</accession>
<proteinExistence type="predicted"/>
<evidence type="ECO:0000313" key="2">
    <source>
        <dbReference type="EMBL" id="KOY82802.1"/>
    </source>
</evidence>
<keyword evidence="3" id="KW-1185">Reference proteome</keyword>
<dbReference type="Proteomes" id="UP000037977">
    <property type="component" value="Unassembled WGS sequence"/>
</dbReference>
<keyword evidence="1" id="KW-0812">Transmembrane</keyword>
<comment type="caution">
    <text evidence="2">The sequence shown here is derived from an EMBL/GenBank/DDBJ whole genome shotgun (WGS) entry which is preliminary data.</text>
</comment>
<evidence type="ECO:0000256" key="1">
    <source>
        <dbReference type="SAM" id="Phobius"/>
    </source>
</evidence>
<feature type="transmembrane region" description="Helical" evidence="1">
    <location>
        <begin position="136"/>
        <end position="160"/>
    </location>
</feature>
<dbReference type="EMBL" id="LGCI01000005">
    <property type="protein sequence ID" value="KOY82802.1"/>
    <property type="molecule type" value="Genomic_DNA"/>
</dbReference>
<evidence type="ECO:0000313" key="3">
    <source>
        <dbReference type="Proteomes" id="UP000037977"/>
    </source>
</evidence>
<feature type="transmembrane region" description="Helical" evidence="1">
    <location>
        <begin position="83"/>
        <end position="103"/>
    </location>
</feature>
<sequence length="231" mass="25927">MTTLKGSFYILFQSYKKQNIIFWSILFSIILLSFFLDTFFGQFVSFAITISIPVYIFYSSMAAKFLNKTLPYFLKLGISRQQYMVNIGLFFISWSVLGALIIACTHKTVSSISNLLSVKDIIIIHPALLFDTSPSFLQMMALDTVLLLFCLSSGLLLNVVFYRLGILGGYSFLGLLTLIPIVTIIFEWYSPLFDFLTASSIAALMGALLLFSILLYLVITASMRKVSINPA</sequence>
<keyword evidence="1" id="KW-1133">Transmembrane helix</keyword>
<keyword evidence="1" id="KW-0472">Membrane</keyword>
<reference evidence="2 3" key="1">
    <citation type="submission" date="2015-07" db="EMBL/GenBank/DDBJ databases">
        <title>Genome sequencing project for genomic taxonomy and phylogenomics of Bacillus-like bacteria.</title>
        <authorList>
            <person name="Liu B."/>
            <person name="Wang J."/>
            <person name="Zhu Y."/>
            <person name="Liu G."/>
            <person name="Chen Q."/>
            <person name="Chen Z."/>
            <person name="Che J."/>
            <person name="Ge C."/>
            <person name="Shi H."/>
            <person name="Pan Z."/>
            <person name="Liu X."/>
        </authorList>
    </citation>
    <scope>NUCLEOTIDE SEQUENCE [LARGE SCALE GENOMIC DNA]</scope>
    <source>
        <strain evidence="2 3">DSM 54</strain>
    </source>
</reference>
<dbReference type="STRING" id="33935.ADM90_05615"/>
<organism evidence="2 3">
    <name type="scientific">Lysinibacillus macroides</name>
    <dbReference type="NCBI Taxonomy" id="33935"/>
    <lineage>
        <taxon>Bacteria</taxon>
        <taxon>Bacillati</taxon>
        <taxon>Bacillota</taxon>
        <taxon>Bacilli</taxon>
        <taxon>Bacillales</taxon>
        <taxon>Bacillaceae</taxon>
        <taxon>Lysinibacillus</taxon>
    </lineage>
</organism>
<dbReference type="RefSeq" id="WP_053994041.1">
    <property type="nucleotide sequence ID" value="NZ_CP065643.1"/>
</dbReference>
<feature type="transmembrane region" description="Helical" evidence="1">
    <location>
        <begin position="20"/>
        <end position="36"/>
    </location>
</feature>
<feature type="transmembrane region" description="Helical" evidence="1">
    <location>
        <begin position="195"/>
        <end position="219"/>
    </location>
</feature>
<feature type="transmembrane region" description="Helical" evidence="1">
    <location>
        <begin position="167"/>
        <end position="189"/>
    </location>
</feature>
<dbReference type="PATRIC" id="fig|33935.3.peg.543"/>
<dbReference type="OrthoDB" id="2732186at2"/>